<evidence type="ECO:0000313" key="2">
    <source>
        <dbReference type="EMBL" id="MPN24595.1"/>
    </source>
</evidence>
<sequence>MNNILALNLIVSNYIPVSKDAYNKAYRSHNLKIQVIMHLHIIWIIACFLASISLCWHLKFDSKYCISIALIYALFFIASHYLLNNYIKKCNNTFISKHHLTSLCSNDNFHEISEQEYATLKIVIENNSFLKLKVNDIFSLRDGNIMTFDYIQLCIPKYLEYYKSISNDQDISHLKESLSSQLWYKPNRNLSKKN</sequence>
<comment type="caution">
    <text evidence="2">The sequence shown here is derived from an EMBL/GenBank/DDBJ whole genome shotgun (WGS) entry which is preliminary data.</text>
</comment>
<keyword evidence="1" id="KW-0472">Membrane</keyword>
<dbReference type="EMBL" id="VSSQ01073497">
    <property type="protein sequence ID" value="MPN24595.1"/>
    <property type="molecule type" value="Genomic_DNA"/>
</dbReference>
<organism evidence="2">
    <name type="scientific">bioreactor metagenome</name>
    <dbReference type="NCBI Taxonomy" id="1076179"/>
    <lineage>
        <taxon>unclassified sequences</taxon>
        <taxon>metagenomes</taxon>
        <taxon>ecological metagenomes</taxon>
    </lineage>
</organism>
<keyword evidence="1" id="KW-0812">Transmembrane</keyword>
<name>A0A645GD37_9ZZZZ</name>
<protein>
    <submittedName>
        <fullName evidence="2">Uncharacterized protein</fullName>
    </submittedName>
</protein>
<feature type="transmembrane region" description="Helical" evidence="1">
    <location>
        <begin position="64"/>
        <end position="83"/>
    </location>
</feature>
<accession>A0A645GD37</accession>
<evidence type="ECO:0000256" key="1">
    <source>
        <dbReference type="SAM" id="Phobius"/>
    </source>
</evidence>
<gene>
    <name evidence="2" type="ORF">SDC9_171996</name>
</gene>
<feature type="transmembrane region" description="Helical" evidence="1">
    <location>
        <begin position="35"/>
        <end position="57"/>
    </location>
</feature>
<proteinExistence type="predicted"/>
<keyword evidence="1" id="KW-1133">Transmembrane helix</keyword>
<dbReference type="AlphaFoldDB" id="A0A645GD37"/>
<reference evidence="2" key="1">
    <citation type="submission" date="2019-08" db="EMBL/GenBank/DDBJ databases">
        <authorList>
            <person name="Kucharzyk K."/>
            <person name="Murdoch R.W."/>
            <person name="Higgins S."/>
            <person name="Loffler F."/>
        </authorList>
    </citation>
    <scope>NUCLEOTIDE SEQUENCE</scope>
</reference>